<feature type="region of interest" description="Disordered" evidence="1">
    <location>
        <begin position="186"/>
        <end position="213"/>
    </location>
</feature>
<accession>A0A6I6H9Z2</accession>
<gene>
    <name evidence="3" type="ORF">GPJ81_13065</name>
</gene>
<feature type="compositionally biased region" description="Pro residues" evidence="1">
    <location>
        <begin position="197"/>
        <end position="206"/>
    </location>
</feature>
<feature type="domain" description="Nucleotide modification associated" evidence="2">
    <location>
        <begin position="4"/>
        <end position="181"/>
    </location>
</feature>
<evidence type="ECO:0000313" key="4">
    <source>
        <dbReference type="Proteomes" id="UP000426235"/>
    </source>
</evidence>
<name>A0A6I6H9Z2_9PSED</name>
<keyword evidence="4" id="KW-1185">Reference proteome</keyword>
<evidence type="ECO:0000313" key="3">
    <source>
        <dbReference type="EMBL" id="QGW77578.1"/>
    </source>
</evidence>
<dbReference type="EMBL" id="CP046621">
    <property type="protein sequence ID" value="QGW77578.1"/>
    <property type="molecule type" value="Genomic_DNA"/>
</dbReference>
<reference evidence="3" key="1">
    <citation type="submission" date="2019-12" db="EMBL/GenBank/DDBJ databases">
        <title>Hybrid Genome Assemblies of two High G+C Isolates from Undergraduate Microbiology Courses.</title>
        <authorList>
            <person name="Ne Ville C.J."/>
            <person name="Enright D."/>
            <person name="Hernandez I."/>
            <person name="Dodsworth J."/>
            <person name="Orwin P.M."/>
        </authorList>
    </citation>
    <scope>NUCLEOTIDE SEQUENCE [LARGE SCALE GENOMIC DNA]</scope>
    <source>
        <strain evidence="3">Neo</strain>
    </source>
</reference>
<proteinExistence type="predicted"/>
<protein>
    <recommendedName>
        <fullName evidence="2">Nucleotide modification associated domain-containing protein</fullName>
    </recommendedName>
</protein>
<dbReference type="RefSeq" id="WP_157192565.1">
    <property type="nucleotide sequence ID" value="NZ_CP046621.1"/>
</dbReference>
<dbReference type="Pfam" id="PF18753">
    <property type="entry name" value="Nmad2"/>
    <property type="match status" value="1"/>
</dbReference>
<dbReference type="InterPro" id="IPR041180">
    <property type="entry name" value="Nmad2"/>
</dbReference>
<dbReference type="Proteomes" id="UP000426235">
    <property type="component" value="Chromosome"/>
</dbReference>
<sequence>MAMRVHTYVIAADAGSAPNYDPPAVTLAVCKPRIRKKAKVGDLVLAFAGSAVNPISSHSVVWAGIVSEVLTFAEYWNDRRFASKKPDRTNVPDNFYKPIGTSGFAWQSNPVHGPEAQDRDTGGLNVLVFDYAWRFGAFGPLLPEDFGLRMIVGRRGERIGHLTDSNWQRLETWLNAQPQATIEAASDRKSNYSCSPNVPPVSPVPTSPTRRRC</sequence>
<dbReference type="AlphaFoldDB" id="A0A6I6H9Z2"/>
<organism evidence="3 4">
    <name type="scientific">Pseudomonas alkylphenolica</name>
    <dbReference type="NCBI Taxonomy" id="237609"/>
    <lineage>
        <taxon>Bacteria</taxon>
        <taxon>Pseudomonadati</taxon>
        <taxon>Pseudomonadota</taxon>
        <taxon>Gammaproteobacteria</taxon>
        <taxon>Pseudomonadales</taxon>
        <taxon>Pseudomonadaceae</taxon>
        <taxon>Pseudomonas</taxon>
    </lineage>
</organism>
<evidence type="ECO:0000256" key="1">
    <source>
        <dbReference type="SAM" id="MobiDB-lite"/>
    </source>
</evidence>
<evidence type="ECO:0000259" key="2">
    <source>
        <dbReference type="Pfam" id="PF18753"/>
    </source>
</evidence>